<dbReference type="InterPro" id="IPR056198">
    <property type="entry name" value="LBD_receptor"/>
</dbReference>
<reference evidence="2" key="1">
    <citation type="submission" date="2020-05" db="UniProtKB">
        <authorList>
            <consortium name="EnsemblMetazoa"/>
        </authorList>
    </citation>
    <scope>IDENTIFICATION</scope>
    <source>
        <strain evidence="2">USDA</strain>
    </source>
</reference>
<gene>
    <name evidence="2" type="primary">106091865</name>
</gene>
<name>A0A1I8PZ58_STOCA</name>
<sequence length="176" mass="20733">MRTLMEVALNDSQTMGQLPLILATVWIINNAFATHTVSAVTIGQYASNKENQQHQNNLMDDILGRTMKSGTNLKFLVVGEMYTFDDSENFLNEEERLGHFFKYYSNRERCIWILDGLESYMRLEKELLNETRHYHRNGFFLLVYTGTEPQRLHNIRVIFCRLFHIYVINVNVLMMV</sequence>
<accession>A0A1I8PZ58</accession>
<evidence type="ECO:0000313" key="3">
    <source>
        <dbReference type="Proteomes" id="UP000095300"/>
    </source>
</evidence>
<evidence type="ECO:0000259" key="1">
    <source>
        <dbReference type="Pfam" id="PF24061"/>
    </source>
</evidence>
<feature type="domain" description="Putative ionotropic receptor ligand binding" evidence="1">
    <location>
        <begin position="19"/>
        <end position="174"/>
    </location>
</feature>
<evidence type="ECO:0000313" key="2">
    <source>
        <dbReference type="EnsemblMetazoa" id="SCAU012394-PA"/>
    </source>
</evidence>
<dbReference type="OrthoDB" id="8050636at2759"/>
<dbReference type="AlphaFoldDB" id="A0A1I8PZ58"/>
<organism evidence="2 3">
    <name type="scientific">Stomoxys calcitrans</name>
    <name type="common">Stable fly</name>
    <name type="synonym">Conops calcitrans</name>
    <dbReference type="NCBI Taxonomy" id="35570"/>
    <lineage>
        <taxon>Eukaryota</taxon>
        <taxon>Metazoa</taxon>
        <taxon>Ecdysozoa</taxon>
        <taxon>Arthropoda</taxon>
        <taxon>Hexapoda</taxon>
        <taxon>Insecta</taxon>
        <taxon>Pterygota</taxon>
        <taxon>Neoptera</taxon>
        <taxon>Endopterygota</taxon>
        <taxon>Diptera</taxon>
        <taxon>Brachycera</taxon>
        <taxon>Muscomorpha</taxon>
        <taxon>Muscoidea</taxon>
        <taxon>Muscidae</taxon>
        <taxon>Stomoxys</taxon>
    </lineage>
</organism>
<dbReference type="VEuPathDB" id="VectorBase:SCAU012394"/>
<dbReference type="Pfam" id="PF24061">
    <property type="entry name" value="LBD_receptor"/>
    <property type="match status" value="1"/>
</dbReference>
<proteinExistence type="predicted"/>
<dbReference type="Proteomes" id="UP000095300">
    <property type="component" value="Unassembled WGS sequence"/>
</dbReference>
<dbReference type="EnsemblMetazoa" id="SCAU012394-RA">
    <property type="protein sequence ID" value="SCAU012394-PA"/>
    <property type="gene ID" value="SCAU012394"/>
</dbReference>
<protein>
    <recommendedName>
        <fullName evidence="1">Putative ionotropic receptor ligand binding domain-containing protein</fullName>
    </recommendedName>
</protein>
<keyword evidence="3" id="KW-1185">Reference proteome</keyword>